<dbReference type="OrthoDB" id="8967890at2"/>
<protein>
    <submittedName>
        <fullName evidence="1">Uncharacterized protein</fullName>
    </submittedName>
</protein>
<keyword evidence="2" id="KW-1185">Reference proteome</keyword>
<evidence type="ECO:0000313" key="2">
    <source>
        <dbReference type="Proteomes" id="UP000063964"/>
    </source>
</evidence>
<gene>
    <name evidence="1" type="ORF">AXF15_03195</name>
</gene>
<dbReference type="KEGG" id="doa:AXF15_03195"/>
<organism evidence="1 2">
    <name type="scientific">Desulfomicrobium orale DSM 12838</name>
    <dbReference type="NCBI Taxonomy" id="888061"/>
    <lineage>
        <taxon>Bacteria</taxon>
        <taxon>Pseudomonadati</taxon>
        <taxon>Thermodesulfobacteriota</taxon>
        <taxon>Desulfovibrionia</taxon>
        <taxon>Desulfovibrionales</taxon>
        <taxon>Desulfomicrobiaceae</taxon>
        <taxon>Desulfomicrobium</taxon>
    </lineage>
</organism>
<sequence length="110" mass="12638">MSFIEELDNTRELLKHPLVSRDLARAGERSLPWMREHASALEGAGWTVERLYRVGALPFPYSEWGPGWLTLWNNEKCEPRLDERGNIEFVLNEAGGKVVQTCWVAGHFLE</sequence>
<dbReference type="EMBL" id="CP014230">
    <property type="protein sequence ID" value="AMD92212.1"/>
    <property type="molecule type" value="Genomic_DNA"/>
</dbReference>
<reference evidence="2" key="1">
    <citation type="submission" date="2016-02" db="EMBL/GenBank/DDBJ databases">
        <authorList>
            <person name="Holder M.E."/>
            <person name="Ajami N.J."/>
            <person name="Petrosino J.F."/>
        </authorList>
    </citation>
    <scope>NUCLEOTIDE SEQUENCE [LARGE SCALE GENOMIC DNA]</scope>
    <source>
        <strain evidence="2">DSM 12838</strain>
    </source>
</reference>
<dbReference type="RefSeq" id="WP_066603240.1">
    <property type="nucleotide sequence ID" value="NZ_CP014230.1"/>
</dbReference>
<dbReference type="Proteomes" id="UP000063964">
    <property type="component" value="Chromosome"/>
</dbReference>
<dbReference type="STRING" id="888061.AXF15_03195"/>
<accession>A0A0X8JNY3</accession>
<evidence type="ECO:0000313" key="1">
    <source>
        <dbReference type="EMBL" id="AMD92212.1"/>
    </source>
</evidence>
<proteinExistence type="predicted"/>
<dbReference type="AlphaFoldDB" id="A0A0X8JNY3"/>
<name>A0A0X8JNY3_9BACT</name>